<evidence type="ECO:0000259" key="10">
    <source>
        <dbReference type="PROSITE" id="PS51210"/>
    </source>
</evidence>
<keyword evidence="5 8" id="KW-0442">Lipid degradation</keyword>
<evidence type="ECO:0000256" key="5">
    <source>
        <dbReference type="ARBA" id="ARBA00022963"/>
    </source>
</evidence>
<organism evidence="11 12">
    <name type="scientific">Dothistroma septosporum (strain NZE10 / CBS 128990)</name>
    <name type="common">Red band needle blight fungus</name>
    <name type="synonym">Mycosphaerella pini</name>
    <dbReference type="NCBI Taxonomy" id="675120"/>
    <lineage>
        <taxon>Eukaryota</taxon>
        <taxon>Fungi</taxon>
        <taxon>Dikarya</taxon>
        <taxon>Ascomycota</taxon>
        <taxon>Pezizomycotina</taxon>
        <taxon>Dothideomycetes</taxon>
        <taxon>Dothideomycetidae</taxon>
        <taxon>Mycosphaerellales</taxon>
        <taxon>Mycosphaerellaceae</taxon>
        <taxon>Dothistroma</taxon>
    </lineage>
</organism>
<dbReference type="GO" id="GO:0004622">
    <property type="term" value="F:phosphatidylcholine lysophospholipase activity"/>
    <property type="evidence" value="ECO:0007669"/>
    <property type="project" value="UniProtKB-EC"/>
</dbReference>
<feature type="domain" description="PLA2c" evidence="10">
    <location>
        <begin position="44"/>
        <end position="552"/>
    </location>
</feature>
<keyword evidence="3 9" id="KW-0732">Signal</keyword>
<feature type="chain" id="PRO_5005141842" description="Lysophospholipase" evidence="9">
    <location>
        <begin position="19"/>
        <end position="552"/>
    </location>
</feature>
<keyword evidence="4 8" id="KW-0378">Hydrolase</keyword>
<dbReference type="SUPFAM" id="SSF52151">
    <property type="entry name" value="FabD/lysophospholipase-like"/>
    <property type="match status" value="1"/>
</dbReference>
<sequence>MAVRSLVATLALCVFARAAPAPAVLEPRLGSGVDLVDYAPKSTSCPSTALVRKADSISSDEKNFVSSRKPKADQGLATWLRKQGNFSTASQPSVGFTSSGGGYRALLETAGVIQAIDCRDSSVGTSGIFQGLTYEAGLSGGSWFLSSLAGNNWPTVSSLRDSLWEQAFQASLLLPANILASDEYAKVAVDLTAKKAAGFDSTIVDPYARLLSYQLLHGEDGGANIRLSSLAGLSNFTSYNVPYPIITALGVDNSYSGQCYPTLNATQYEFTPYEYGSWDQGVAAFARSQYMGSSLTNGQPTTANKCIKDYDNLGYVFGTSSDIFASVCEAIEPANTGNASLAQVLESLVDKTKTPAFQDLFGIYPNPFYKHPESPEVNQHKLITMADGGLAGQNVPIWPFIQKAGRVVDVLIANDNSADTTDYFPNGTEIRQTYLNAQAAGLTRMPFVPEVSEFVAKGLNKRATFFGCNDTSKVFVIYLPNVNYTFMSNQPTSKIQYSVAETNAMIKNGNAIATQNGEQGWPFCFACGIKNRDAGALPGGCDACFTKYCYKR</sequence>
<evidence type="ECO:0000256" key="3">
    <source>
        <dbReference type="ARBA" id="ARBA00022729"/>
    </source>
</evidence>
<dbReference type="OMA" id="YEFHPYE"/>
<dbReference type="GO" id="GO:0005783">
    <property type="term" value="C:endoplasmic reticulum"/>
    <property type="evidence" value="ECO:0007669"/>
    <property type="project" value="TreeGrafter"/>
</dbReference>
<dbReference type="InterPro" id="IPR002642">
    <property type="entry name" value="LysoPLipase_cat_dom"/>
</dbReference>
<keyword evidence="6 8" id="KW-0443">Lipid metabolism</keyword>
<reference evidence="12" key="1">
    <citation type="journal article" date="2012" name="PLoS Genet.">
        <title>The genomes of the fungal plant pathogens Cladosporium fulvum and Dothistroma septosporum reveal adaptation to different hosts and lifestyles but also signatures of common ancestry.</title>
        <authorList>
            <person name="de Wit P.J.G.M."/>
            <person name="van der Burgt A."/>
            <person name="Oekmen B."/>
            <person name="Stergiopoulos I."/>
            <person name="Abd-Elsalam K.A."/>
            <person name="Aerts A.L."/>
            <person name="Bahkali A.H."/>
            <person name="Beenen H.G."/>
            <person name="Chettri P."/>
            <person name="Cox M.P."/>
            <person name="Datema E."/>
            <person name="de Vries R.P."/>
            <person name="Dhillon B."/>
            <person name="Ganley A.R."/>
            <person name="Griffiths S.A."/>
            <person name="Guo Y."/>
            <person name="Hamelin R.C."/>
            <person name="Henrissat B."/>
            <person name="Kabir M.S."/>
            <person name="Jashni M.K."/>
            <person name="Kema G."/>
            <person name="Klaubauf S."/>
            <person name="Lapidus A."/>
            <person name="Levasseur A."/>
            <person name="Lindquist E."/>
            <person name="Mehrabi R."/>
            <person name="Ohm R.A."/>
            <person name="Owen T.J."/>
            <person name="Salamov A."/>
            <person name="Schwelm A."/>
            <person name="Schijlen E."/>
            <person name="Sun H."/>
            <person name="van den Burg H.A."/>
            <person name="van Ham R.C.H.J."/>
            <person name="Zhang S."/>
            <person name="Goodwin S.B."/>
            <person name="Grigoriev I.V."/>
            <person name="Collemare J."/>
            <person name="Bradshaw R.E."/>
        </authorList>
    </citation>
    <scope>NUCLEOTIDE SEQUENCE [LARGE SCALE GENOMIC DNA]</scope>
    <source>
        <strain evidence="12">NZE10 / CBS 128990</strain>
    </source>
</reference>
<evidence type="ECO:0000313" key="12">
    <source>
        <dbReference type="Proteomes" id="UP000016933"/>
    </source>
</evidence>
<reference evidence="11 12" key="2">
    <citation type="journal article" date="2012" name="PLoS Pathog.">
        <title>Diverse lifestyles and strategies of plant pathogenesis encoded in the genomes of eighteen Dothideomycetes fungi.</title>
        <authorList>
            <person name="Ohm R.A."/>
            <person name="Feau N."/>
            <person name="Henrissat B."/>
            <person name="Schoch C.L."/>
            <person name="Horwitz B.A."/>
            <person name="Barry K.W."/>
            <person name="Condon B.J."/>
            <person name="Copeland A.C."/>
            <person name="Dhillon B."/>
            <person name="Glaser F."/>
            <person name="Hesse C.N."/>
            <person name="Kosti I."/>
            <person name="LaButti K."/>
            <person name="Lindquist E.A."/>
            <person name="Lucas S."/>
            <person name="Salamov A.A."/>
            <person name="Bradshaw R.E."/>
            <person name="Ciuffetti L."/>
            <person name="Hamelin R.C."/>
            <person name="Kema G.H.J."/>
            <person name="Lawrence C."/>
            <person name="Scott J.A."/>
            <person name="Spatafora J.W."/>
            <person name="Turgeon B.G."/>
            <person name="de Wit P.J.G.M."/>
            <person name="Zhong S."/>
            <person name="Goodwin S.B."/>
            <person name="Grigoriev I.V."/>
        </authorList>
    </citation>
    <scope>NUCLEOTIDE SEQUENCE [LARGE SCALE GENOMIC DNA]</scope>
    <source>
        <strain evidence="12">NZE10 / CBS 128990</strain>
    </source>
</reference>
<comment type="similarity">
    <text evidence="1 9">Belongs to the lysophospholipase family.</text>
</comment>
<dbReference type="GO" id="GO:0046475">
    <property type="term" value="P:glycerophospholipid catabolic process"/>
    <property type="evidence" value="ECO:0007669"/>
    <property type="project" value="TreeGrafter"/>
</dbReference>
<dbReference type="HOGENOM" id="CLU_014602_3_0_1"/>
<dbReference type="OrthoDB" id="4084751at2759"/>
<dbReference type="Pfam" id="PF01735">
    <property type="entry name" value="PLA2_B"/>
    <property type="match status" value="1"/>
</dbReference>
<dbReference type="InterPro" id="IPR016035">
    <property type="entry name" value="Acyl_Trfase/lysoPLipase"/>
</dbReference>
<dbReference type="PANTHER" id="PTHR10728">
    <property type="entry name" value="CYTOSOLIC PHOSPHOLIPASE A2"/>
    <property type="match status" value="1"/>
</dbReference>
<dbReference type="PANTHER" id="PTHR10728:SF33">
    <property type="entry name" value="LYSOPHOSPHOLIPASE 1-RELATED"/>
    <property type="match status" value="1"/>
</dbReference>
<name>N1PQI9_DOTSN</name>
<dbReference type="Proteomes" id="UP000016933">
    <property type="component" value="Unassembled WGS sequence"/>
</dbReference>
<dbReference type="GO" id="GO:0004623">
    <property type="term" value="F:phospholipase A2 activity"/>
    <property type="evidence" value="ECO:0007669"/>
    <property type="project" value="TreeGrafter"/>
</dbReference>
<evidence type="ECO:0000256" key="1">
    <source>
        <dbReference type="ARBA" id="ARBA00008780"/>
    </source>
</evidence>
<dbReference type="SMART" id="SM00022">
    <property type="entry name" value="PLAc"/>
    <property type="match status" value="1"/>
</dbReference>
<protein>
    <recommendedName>
        <fullName evidence="2 9">Lysophospholipase</fullName>
        <ecNumber evidence="2 9">3.1.1.5</ecNumber>
    </recommendedName>
</protein>
<accession>N1PQI9</accession>
<evidence type="ECO:0000256" key="8">
    <source>
        <dbReference type="PROSITE-ProRule" id="PRU00555"/>
    </source>
</evidence>
<dbReference type="STRING" id="675120.N1PQI9"/>
<evidence type="ECO:0000256" key="9">
    <source>
        <dbReference type="RuleBase" id="RU362103"/>
    </source>
</evidence>
<gene>
    <name evidence="11" type="ORF">DOTSEDRAFT_52875</name>
</gene>
<dbReference type="Gene3D" id="3.40.1090.10">
    <property type="entry name" value="Cytosolic phospholipase A2 catalytic domain"/>
    <property type="match status" value="1"/>
</dbReference>
<dbReference type="PROSITE" id="PS51210">
    <property type="entry name" value="PLA2C"/>
    <property type="match status" value="1"/>
</dbReference>
<evidence type="ECO:0000256" key="6">
    <source>
        <dbReference type="ARBA" id="ARBA00023098"/>
    </source>
</evidence>
<dbReference type="GO" id="GO:0005829">
    <property type="term" value="C:cytosol"/>
    <property type="evidence" value="ECO:0007669"/>
    <property type="project" value="TreeGrafter"/>
</dbReference>
<feature type="signal peptide" evidence="9">
    <location>
        <begin position="1"/>
        <end position="18"/>
    </location>
</feature>
<proteinExistence type="inferred from homology"/>
<dbReference type="AlphaFoldDB" id="N1PQI9"/>
<evidence type="ECO:0000313" key="11">
    <source>
        <dbReference type="EMBL" id="EME45652.1"/>
    </source>
</evidence>
<keyword evidence="12" id="KW-1185">Reference proteome</keyword>
<dbReference type="EMBL" id="KB446538">
    <property type="protein sequence ID" value="EME45652.1"/>
    <property type="molecule type" value="Genomic_DNA"/>
</dbReference>
<keyword evidence="7" id="KW-0325">Glycoprotein</keyword>
<evidence type="ECO:0000256" key="7">
    <source>
        <dbReference type="ARBA" id="ARBA00023180"/>
    </source>
</evidence>
<evidence type="ECO:0000256" key="4">
    <source>
        <dbReference type="ARBA" id="ARBA00022801"/>
    </source>
</evidence>
<comment type="catalytic activity">
    <reaction evidence="9">
        <text>a 1-acyl-sn-glycero-3-phosphocholine + H2O = sn-glycerol 3-phosphocholine + a fatty acid + H(+)</text>
        <dbReference type="Rhea" id="RHEA:15177"/>
        <dbReference type="ChEBI" id="CHEBI:15377"/>
        <dbReference type="ChEBI" id="CHEBI:15378"/>
        <dbReference type="ChEBI" id="CHEBI:16870"/>
        <dbReference type="ChEBI" id="CHEBI:28868"/>
        <dbReference type="ChEBI" id="CHEBI:58168"/>
        <dbReference type="EC" id="3.1.1.5"/>
    </reaction>
</comment>
<evidence type="ECO:0000256" key="2">
    <source>
        <dbReference type="ARBA" id="ARBA00013274"/>
    </source>
</evidence>
<dbReference type="eggNOG" id="KOG1325">
    <property type="taxonomic scope" value="Eukaryota"/>
</dbReference>
<dbReference type="EC" id="3.1.1.5" evidence="2 9"/>